<evidence type="ECO:0000256" key="8">
    <source>
        <dbReference type="ARBA" id="ARBA00014472"/>
    </source>
</evidence>
<evidence type="ECO:0000313" key="14">
    <source>
        <dbReference type="EMBL" id="RDV07922.1"/>
    </source>
</evidence>
<dbReference type="SUPFAM" id="SSF56752">
    <property type="entry name" value="D-aminoacid aminotransferase-like PLP-dependent enzymes"/>
    <property type="match status" value="1"/>
</dbReference>
<dbReference type="GO" id="GO:0052655">
    <property type="term" value="F:L-valine-2-oxoglutarate transaminase activity"/>
    <property type="evidence" value="ECO:0007669"/>
    <property type="project" value="RHEA"/>
</dbReference>
<evidence type="ECO:0000256" key="1">
    <source>
        <dbReference type="ARBA" id="ARBA00001933"/>
    </source>
</evidence>
<dbReference type="NCBIfam" id="NF005209">
    <property type="entry name" value="PRK06680.1"/>
    <property type="match status" value="1"/>
</dbReference>
<dbReference type="Pfam" id="PF01063">
    <property type="entry name" value="Aminotran_4"/>
    <property type="match status" value="1"/>
</dbReference>
<evidence type="ECO:0000256" key="11">
    <source>
        <dbReference type="ARBA" id="ARBA00048212"/>
    </source>
</evidence>
<keyword evidence="9" id="KW-0663">Pyridoxal phosphate</keyword>
<keyword evidence="14" id="KW-0032">Aminotransferase</keyword>
<dbReference type="CDD" id="cd01558">
    <property type="entry name" value="D-AAT_like"/>
    <property type="match status" value="1"/>
</dbReference>
<dbReference type="InterPro" id="IPR036038">
    <property type="entry name" value="Aminotransferase-like"/>
</dbReference>
<dbReference type="GO" id="GO:0005829">
    <property type="term" value="C:cytosol"/>
    <property type="evidence" value="ECO:0007669"/>
    <property type="project" value="TreeGrafter"/>
</dbReference>
<comment type="function">
    <text evidence="2">Acts on leucine, isoleucine and valine.</text>
</comment>
<organism evidence="14 15">
    <name type="scientific">Sphingorhabdus pulchriflava</name>
    <dbReference type="NCBI Taxonomy" id="2292257"/>
    <lineage>
        <taxon>Bacteria</taxon>
        <taxon>Pseudomonadati</taxon>
        <taxon>Pseudomonadota</taxon>
        <taxon>Alphaproteobacteria</taxon>
        <taxon>Sphingomonadales</taxon>
        <taxon>Sphingomonadaceae</taxon>
        <taxon>Sphingorhabdus</taxon>
    </lineage>
</organism>
<dbReference type="EC" id="2.6.1.42" evidence="7"/>
<dbReference type="PANTHER" id="PTHR42743:SF11">
    <property type="entry name" value="AMINODEOXYCHORISMATE LYASE"/>
    <property type="match status" value="1"/>
</dbReference>
<evidence type="ECO:0000256" key="2">
    <source>
        <dbReference type="ARBA" id="ARBA00003109"/>
    </source>
</evidence>
<comment type="cofactor">
    <cofactor evidence="1">
        <name>pyridoxal 5'-phosphate</name>
        <dbReference type="ChEBI" id="CHEBI:597326"/>
    </cofactor>
</comment>
<comment type="similarity">
    <text evidence="6">Belongs to the class-IV pyridoxal-phosphate-dependent aminotransferase family.</text>
</comment>
<dbReference type="InterPro" id="IPR043132">
    <property type="entry name" value="BCAT-like_C"/>
</dbReference>
<dbReference type="GO" id="GO:0052656">
    <property type="term" value="F:L-isoleucine-2-oxoglutarate transaminase activity"/>
    <property type="evidence" value="ECO:0007669"/>
    <property type="project" value="RHEA"/>
</dbReference>
<dbReference type="PANTHER" id="PTHR42743">
    <property type="entry name" value="AMINO-ACID AMINOTRANSFERASE"/>
    <property type="match status" value="1"/>
</dbReference>
<keyword evidence="10" id="KW-0100">Branched-chain amino acid biosynthesis</keyword>
<dbReference type="GO" id="GO:0052654">
    <property type="term" value="F:L-leucine-2-oxoglutarate transaminase activity"/>
    <property type="evidence" value="ECO:0007669"/>
    <property type="project" value="RHEA"/>
</dbReference>
<evidence type="ECO:0000256" key="12">
    <source>
        <dbReference type="ARBA" id="ARBA00048798"/>
    </source>
</evidence>
<dbReference type="Gene3D" id="3.30.470.10">
    <property type="match status" value="1"/>
</dbReference>
<dbReference type="InterPro" id="IPR043131">
    <property type="entry name" value="BCAT-like_N"/>
</dbReference>
<comment type="catalytic activity">
    <reaction evidence="11">
        <text>L-valine + 2-oxoglutarate = 3-methyl-2-oxobutanoate + L-glutamate</text>
        <dbReference type="Rhea" id="RHEA:24813"/>
        <dbReference type="ChEBI" id="CHEBI:11851"/>
        <dbReference type="ChEBI" id="CHEBI:16810"/>
        <dbReference type="ChEBI" id="CHEBI:29985"/>
        <dbReference type="ChEBI" id="CHEBI:57762"/>
        <dbReference type="EC" id="2.6.1.42"/>
    </reaction>
</comment>
<comment type="catalytic activity">
    <reaction evidence="12">
        <text>L-isoleucine + 2-oxoglutarate = (S)-3-methyl-2-oxopentanoate + L-glutamate</text>
        <dbReference type="Rhea" id="RHEA:24801"/>
        <dbReference type="ChEBI" id="CHEBI:16810"/>
        <dbReference type="ChEBI" id="CHEBI:29985"/>
        <dbReference type="ChEBI" id="CHEBI:35146"/>
        <dbReference type="ChEBI" id="CHEBI:58045"/>
        <dbReference type="EC" id="2.6.1.42"/>
    </reaction>
</comment>
<reference evidence="15" key="1">
    <citation type="submission" date="2018-08" db="EMBL/GenBank/DDBJ databases">
        <authorList>
            <person name="Kim S.-J."/>
            <person name="Jung G.-Y."/>
        </authorList>
    </citation>
    <scope>NUCLEOTIDE SEQUENCE [LARGE SCALE GENOMIC DNA]</scope>
    <source>
        <strain evidence="15">GY_G</strain>
    </source>
</reference>
<keyword evidence="10" id="KW-0028">Amino-acid biosynthesis</keyword>
<name>A0A371BK11_9SPHN</name>
<evidence type="ECO:0000256" key="10">
    <source>
        <dbReference type="ARBA" id="ARBA00023304"/>
    </source>
</evidence>
<evidence type="ECO:0000256" key="9">
    <source>
        <dbReference type="ARBA" id="ARBA00022898"/>
    </source>
</evidence>
<sequence length="285" mass="31298">MRTVYLNGQYVPETEAKVSVFDRGFLFADAVYEVVSVIDGKLIDFDGHVARLHRSMAELRMPQPPGREELLTMCRELAARNALTEGMIYFEVTRGNPGDRDFLFPSAELQPTIVGFTQNAPLVDRPQAESGVSVVTLPDRRWQMAHVKTTQLLYASLMKAEAKACGADDAWLVRDGFVTEGSSQNAHIVTKQGKLITHPLDSSILHGITQSAVLELARQGVVEVETRSFTVEEAKDAAEAMVTAASAFVLPVTRIDGVQLGDGTCGPITRKLRETYIEFARNSAI</sequence>
<dbReference type="GO" id="GO:0008652">
    <property type="term" value="P:amino acid biosynthetic process"/>
    <property type="evidence" value="ECO:0007669"/>
    <property type="project" value="UniProtKB-ARBA"/>
</dbReference>
<evidence type="ECO:0000256" key="4">
    <source>
        <dbReference type="ARBA" id="ARBA00004931"/>
    </source>
</evidence>
<gene>
    <name evidence="14" type="ORF">DXH95_08475</name>
</gene>
<comment type="pathway">
    <text evidence="3">Amino-acid biosynthesis; L-isoleucine biosynthesis; L-isoleucine from 2-oxobutanoate: step 4/4.</text>
</comment>
<evidence type="ECO:0000256" key="6">
    <source>
        <dbReference type="ARBA" id="ARBA00009320"/>
    </source>
</evidence>
<dbReference type="RefSeq" id="WP_115548917.1">
    <property type="nucleotide sequence ID" value="NZ_QRGP01000001.1"/>
</dbReference>
<dbReference type="AlphaFoldDB" id="A0A371BK11"/>
<dbReference type="EMBL" id="QRGP01000001">
    <property type="protein sequence ID" value="RDV07922.1"/>
    <property type="molecule type" value="Genomic_DNA"/>
</dbReference>
<dbReference type="OrthoDB" id="9805628at2"/>
<protein>
    <recommendedName>
        <fullName evidence="8">Probable branched-chain-amino-acid aminotransferase</fullName>
        <ecNumber evidence="7">2.6.1.42</ecNumber>
    </recommendedName>
</protein>
<dbReference type="Proteomes" id="UP000263833">
    <property type="component" value="Unassembled WGS sequence"/>
</dbReference>
<evidence type="ECO:0000256" key="3">
    <source>
        <dbReference type="ARBA" id="ARBA00004824"/>
    </source>
</evidence>
<dbReference type="InterPro" id="IPR001544">
    <property type="entry name" value="Aminotrans_IV"/>
</dbReference>
<evidence type="ECO:0000256" key="13">
    <source>
        <dbReference type="ARBA" id="ARBA00049229"/>
    </source>
</evidence>
<evidence type="ECO:0000256" key="5">
    <source>
        <dbReference type="ARBA" id="ARBA00005072"/>
    </source>
</evidence>
<proteinExistence type="inferred from homology"/>
<evidence type="ECO:0000313" key="15">
    <source>
        <dbReference type="Proteomes" id="UP000263833"/>
    </source>
</evidence>
<keyword evidence="15" id="KW-1185">Reference proteome</keyword>
<dbReference type="FunFam" id="3.20.10.10:FF:000002">
    <property type="entry name" value="D-alanine aminotransferase"/>
    <property type="match status" value="1"/>
</dbReference>
<dbReference type="GO" id="GO:0009082">
    <property type="term" value="P:branched-chain amino acid biosynthetic process"/>
    <property type="evidence" value="ECO:0007669"/>
    <property type="project" value="UniProtKB-KW"/>
</dbReference>
<dbReference type="InterPro" id="IPR050571">
    <property type="entry name" value="Class-IV_PLP-Dep_Aminotrnsfr"/>
</dbReference>
<keyword evidence="14" id="KW-0808">Transferase</keyword>
<evidence type="ECO:0000256" key="7">
    <source>
        <dbReference type="ARBA" id="ARBA00013053"/>
    </source>
</evidence>
<comment type="pathway">
    <text evidence="5">Amino-acid biosynthesis; L-leucine biosynthesis; L-leucine from 3-methyl-2-oxobutanoate: step 4/4.</text>
</comment>
<comment type="catalytic activity">
    <reaction evidence="13">
        <text>L-leucine + 2-oxoglutarate = 4-methyl-2-oxopentanoate + L-glutamate</text>
        <dbReference type="Rhea" id="RHEA:18321"/>
        <dbReference type="ChEBI" id="CHEBI:16810"/>
        <dbReference type="ChEBI" id="CHEBI:17865"/>
        <dbReference type="ChEBI" id="CHEBI:29985"/>
        <dbReference type="ChEBI" id="CHEBI:57427"/>
        <dbReference type="EC" id="2.6.1.42"/>
    </reaction>
</comment>
<comment type="caution">
    <text evidence="14">The sequence shown here is derived from an EMBL/GenBank/DDBJ whole genome shotgun (WGS) entry which is preliminary data.</text>
</comment>
<accession>A0A371BK11</accession>
<comment type="pathway">
    <text evidence="4">Amino-acid biosynthesis; L-valine biosynthesis; L-valine from pyruvate: step 4/4.</text>
</comment>
<dbReference type="Gene3D" id="3.20.10.10">
    <property type="entry name" value="D-amino Acid Aminotransferase, subunit A, domain 2"/>
    <property type="match status" value="1"/>
</dbReference>